<dbReference type="InterPro" id="IPR013656">
    <property type="entry name" value="PAS_4"/>
</dbReference>
<gene>
    <name evidence="2" type="ORF">S03H2_60546</name>
</gene>
<organism evidence="2">
    <name type="scientific">marine sediment metagenome</name>
    <dbReference type="NCBI Taxonomy" id="412755"/>
    <lineage>
        <taxon>unclassified sequences</taxon>
        <taxon>metagenomes</taxon>
        <taxon>ecological metagenomes</taxon>
    </lineage>
</organism>
<dbReference type="InterPro" id="IPR000700">
    <property type="entry name" value="PAS-assoc_C"/>
</dbReference>
<reference evidence="2" key="1">
    <citation type="journal article" date="2014" name="Front. Microbiol.">
        <title>High frequency of phylogenetically diverse reductive dehalogenase-homologous genes in deep subseafloor sedimentary metagenomes.</title>
        <authorList>
            <person name="Kawai M."/>
            <person name="Futagami T."/>
            <person name="Toyoda A."/>
            <person name="Takaki Y."/>
            <person name="Nishi S."/>
            <person name="Hori S."/>
            <person name="Arai W."/>
            <person name="Tsubouchi T."/>
            <person name="Morono Y."/>
            <person name="Uchiyama I."/>
            <person name="Ito T."/>
            <person name="Fujiyama A."/>
            <person name="Inagaki F."/>
            <person name="Takami H."/>
        </authorList>
    </citation>
    <scope>NUCLEOTIDE SEQUENCE</scope>
    <source>
        <strain evidence="2">Expedition CK06-06</strain>
    </source>
</reference>
<proteinExistence type="predicted"/>
<feature type="domain" description="PAC" evidence="1">
    <location>
        <begin position="72"/>
        <end position="123"/>
    </location>
</feature>
<dbReference type="EMBL" id="BARU01039022">
    <property type="protein sequence ID" value="GAH89474.1"/>
    <property type="molecule type" value="Genomic_DNA"/>
</dbReference>
<dbReference type="PROSITE" id="PS50113">
    <property type="entry name" value="PAC"/>
    <property type="match status" value="1"/>
</dbReference>
<dbReference type="InterPro" id="IPR035965">
    <property type="entry name" value="PAS-like_dom_sf"/>
</dbReference>
<evidence type="ECO:0000313" key="2">
    <source>
        <dbReference type="EMBL" id="GAH89474.1"/>
    </source>
</evidence>
<protein>
    <recommendedName>
        <fullName evidence="1">PAC domain-containing protein</fullName>
    </recommendedName>
</protein>
<dbReference type="Pfam" id="PF08448">
    <property type="entry name" value="PAS_4"/>
    <property type="match status" value="1"/>
</dbReference>
<dbReference type="SUPFAM" id="SSF55785">
    <property type="entry name" value="PYP-like sensor domain (PAS domain)"/>
    <property type="match status" value="1"/>
</dbReference>
<name>X1KH70_9ZZZZ</name>
<accession>X1KH70</accession>
<dbReference type="AlphaFoldDB" id="X1KH70"/>
<evidence type="ECO:0000259" key="1">
    <source>
        <dbReference type="PROSITE" id="PS50113"/>
    </source>
</evidence>
<sequence>RSERDKLQSIMLGLAHAEICIDIIGIDYKILFQNQTLEERFGDLAGKLCYEEYMELKSPCDICPMIKAVKNRKLESAELTAADGRTYELLSAPIPNPDGTVDKAIEVIKDITERKRAEEEQRRRAKHFRKTVESIFEFVPEGVLAFTDKMNLFKKNKSFIGIVQKYAVTLGYTEEELTEVVLEKVKQKIKNQDHSEITIFRKQ</sequence>
<dbReference type="Gene3D" id="3.30.450.20">
    <property type="entry name" value="PAS domain"/>
    <property type="match status" value="1"/>
</dbReference>
<comment type="caution">
    <text evidence="2">The sequence shown here is derived from an EMBL/GenBank/DDBJ whole genome shotgun (WGS) entry which is preliminary data.</text>
</comment>
<feature type="non-terminal residue" evidence="2">
    <location>
        <position position="1"/>
    </location>
</feature>